<dbReference type="OrthoDB" id="9787207at2"/>
<sequence>MTVERLTAGQARRLALATQGFARARPAAAKPADRRQLRWLFDRVGVLQIDSVNVLSRSHYLPGWSRLGGYARPALDDYVHRHRHAYEYWAHEASFVPIGWEPLLRWRAAGALAGDGMWKGLAHFGRERSDYVAKVLAEVEAGGPVTASQLSEPGTGRGSWWGWADGKRALEFLLWTGQVCAAGRRTTFERTYDLPDRVLPAVVRATPNPDPADAHRALLLHAADRLGVALAADLRDYFRLPAAVVRPRLAELVEAGDLVAVAVDGWPAPAYLRPGLTIPRRVDAAALLSPFDSLIWERARTRRLFGMEVKLEVYTPAQDRRYGYYVLPFLLGDRLVARVDLKADRAAGVLRVQAAWLEPPEHQPDALTRAAAKALPGPGVVAAALATELTGMSRWLGLGPVEVAPRGTLAADLTRALAAREILDPAPVPGVPLPTAGPQLGPELSAPAH</sequence>
<name>E3JCH8_PSEI1</name>
<reference evidence="2 3" key="1">
    <citation type="submission" date="2010-10" db="EMBL/GenBank/DDBJ databases">
        <title>Complete sequence of Frankia sp. EuI1c.</title>
        <authorList>
            <consortium name="US DOE Joint Genome Institute"/>
            <person name="Lucas S."/>
            <person name="Copeland A."/>
            <person name="Lapidus A."/>
            <person name="Cheng J.-F."/>
            <person name="Bruce D."/>
            <person name="Goodwin L."/>
            <person name="Pitluck S."/>
            <person name="Chertkov O."/>
            <person name="Detter J.C."/>
            <person name="Han C."/>
            <person name="Tapia R."/>
            <person name="Land M."/>
            <person name="Hauser L."/>
            <person name="Jeffries C."/>
            <person name="Kyrpides N."/>
            <person name="Ivanova N."/>
            <person name="Mikhailova N."/>
            <person name="Beauchemin N."/>
            <person name="Sen A."/>
            <person name="Sur S.A."/>
            <person name="Gtari M."/>
            <person name="Wall L."/>
            <person name="Tisa L."/>
            <person name="Woyke T."/>
        </authorList>
    </citation>
    <scope>NUCLEOTIDE SEQUENCE [LARGE SCALE GENOMIC DNA]</scope>
    <source>
        <strain evidence="3">DSM 45817 / CECT 9037 / EuI1c</strain>
    </source>
</reference>
<dbReference type="eggNOG" id="COG3214">
    <property type="taxonomic scope" value="Bacteria"/>
</dbReference>
<dbReference type="RefSeq" id="WP_013421796.1">
    <property type="nucleotide sequence ID" value="NC_014666.1"/>
</dbReference>
<dbReference type="AlphaFoldDB" id="E3JCH8"/>
<dbReference type="PANTHER" id="PTHR30528:SF0">
    <property type="entry name" value="CYTOPLASMIC PROTEIN"/>
    <property type="match status" value="1"/>
</dbReference>
<accession>E3JCH8</accession>
<gene>
    <name evidence="2" type="ordered locus">FraEuI1c_0596</name>
</gene>
<dbReference type="PANTHER" id="PTHR30528">
    <property type="entry name" value="CYTOPLASMIC PROTEIN"/>
    <property type="match status" value="1"/>
</dbReference>
<dbReference type="STRING" id="298654.FraEuI1c_0596"/>
<dbReference type="Proteomes" id="UP000002484">
    <property type="component" value="Chromosome"/>
</dbReference>
<evidence type="ECO:0000313" key="2">
    <source>
        <dbReference type="EMBL" id="ADP78674.1"/>
    </source>
</evidence>
<dbReference type="Pfam" id="PF06224">
    <property type="entry name" value="AlkZ-like"/>
    <property type="match status" value="1"/>
</dbReference>
<feature type="region of interest" description="Disordered" evidence="1">
    <location>
        <begin position="428"/>
        <end position="449"/>
    </location>
</feature>
<dbReference type="InterPro" id="IPR009351">
    <property type="entry name" value="AlkZ-like"/>
</dbReference>
<evidence type="ECO:0008006" key="4">
    <source>
        <dbReference type="Google" id="ProtNLM"/>
    </source>
</evidence>
<dbReference type="InParanoid" id="E3JCH8"/>
<keyword evidence="3" id="KW-1185">Reference proteome</keyword>
<dbReference type="HOGENOM" id="CLU_043035_1_0_11"/>
<dbReference type="EMBL" id="CP002299">
    <property type="protein sequence ID" value="ADP78674.1"/>
    <property type="molecule type" value="Genomic_DNA"/>
</dbReference>
<organism evidence="2 3">
    <name type="scientific">Pseudofrankia inefficax (strain DSM 45817 / CECT 9037 / DDB 130130 / EuI1c)</name>
    <name type="common">Frankia inefficax</name>
    <dbReference type="NCBI Taxonomy" id="298654"/>
    <lineage>
        <taxon>Bacteria</taxon>
        <taxon>Bacillati</taxon>
        <taxon>Actinomycetota</taxon>
        <taxon>Actinomycetes</taxon>
        <taxon>Frankiales</taxon>
        <taxon>Frankiaceae</taxon>
        <taxon>Pseudofrankia</taxon>
    </lineage>
</organism>
<dbReference type="KEGG" id="fri:FraEuI1c_0596"/>
<evidence type="ECO:0000313" key="3">
    <source>
        <dbReference type="Proteomes" id="UP000002484"/>
    </source>
</evidence>
<protein>
    <recommendedName>
        <fullName evidence="4">Cytoplasmic protein</fullName>
    </recommendedName>
</protein>
<evidence type="ECO:0000256" key="1">
    <source>
        <dbReference type="SAM" id="MobiDB-lite"/>
    </source>
</evidence>
<proteinExistence type="predicted"/>